<reference evidence="3" key="2">
    <citation type="journal article" date="2009" name="Genome Res.">
        <title>Comparative genomic analyses of the human fungal pathogens Coccidioides and their relatives.</title>
        <authorList>
            <person name="Sharpton T.J."/>
            <person name="Stajich J.E."/>
            <person name="Rounsley S.D."/>
            <person name="Gardner M.J."/>
            <person name="Wortman J.R."/>
            <person name="Jordar V.S."/>
            <person name="Maiti R."/>
            <person name="Kodira C.D."/>
            <person name="Neafsey D.E."/>
            <person name="Zeng Q."/>
            <person name="Hung C.-Y."/>
            <person name="McMahan C."/>
            <person name="Muszewska A."/>
            <person name="Grynberg M."/>
            <person name="Mandel M.A."/>
            <person name="Kellner E.M."/>
            <person name="Barker B.M."/>
            <person name="Galgiani J.N."/>
            <person name="Orbach M.J."/>
            <person name="Kirkland T.N."/>
            <person name="Cole G.T."/>
            <person name="Henn M.R."/>
            <person name="Birren B.W."/>
            <person name="Taylor J.W."/>
        </authorList>
    </citation>
    <scope>NUCLEOTIDE SEQUENCE [LARGE SCALE GENOMIC DNA]</scope>
    <source>
        <strain evidence="3">RMSCC 3488</strain>
    </source>
</reference>
<evidence type="ECO:0000313" key="2">
    <source>
        <dbReference type="EMBL" id="KMM66266.1"/>
    </source>
</evidence>
<feature type="compositionally biased region" description="Basic and acidic residues" evidence="1">
    <location>
        <begin position="89"/>
        <end position="102"/>
    </location>
</feature>
<feature type="compositionally biased region" description="Basic and acidic residues" evidence="1">
    <location>
        <begin position="44"/>
        <end position="79"/>
    </location>
</feature>
<dbReference type="VEuPathDB" id="FungiDB:CPAG_02606"/>
<organism evidence="2 3">
    <name type="scientific">Coccidioides posadasii RMSCC 3488</name>
    <dbReference type="NCBI Taxonomy" id="454284"/>
    <lineage>
        <taxon>Eukaryota</taxon>
        <taxon>Fungi</taxon>
        <taxon>Dikarya</taxon>
        <taxon>Ascomycota</taxon>
        <taxon>Pezizomycotina</taxon>
        <taxon>Eurotiomycetes</taxon>
        <taxon>Eurotiomycetidae</taxon>
        <taxon>Onygenales</taxon>
        <taxon>Onygenaceae</taxon>
        <taxon>Coccidioides</taxon>
    </lineage>
</organism>
<feature type="compositionally biased region" description="Low complexity" evidence="1">
    <location>
        <begin position="29"/>
        <end position="43"/>
    </location>
</feature>
<protein>
    <submittedName>
        <fullName evidence="2">Uncharacterized protein</fullName>
    </submittedName>
</protein>
<accession>A0A0J6F069</accession>
<evidence type="ECO:0000313" key="3">
    <source>
        <dbReference type="Proteomes" id="UP000054567"/>
    </source>
</evidence>
<name>A0A0J6F069_COCPO</name>
<proteinExistence type="predicted"/>
<dbReference type="EMBL" id="DS268109">
    <property type="protein sequence ID" value="KMM66266.1"/>
    <property type="molecule type" value="Genomic_DNA"/>
</dbReference>
<sequence length="122" mass="13631">MSFLSFSRSRLARVTALTKQPCRMVLPASSPQSSSFHSSASRSVLKESDRHRDDLGSEIDKHNQDQINRHKEGHEKAGWVEELASSSEENVKADRGEISDPTFDKIQEEIKKHAAQGKGKEA</sequence>
<feature type="region of interest" description="Disordered" evidence="1">
    <location>
        <begin position="26"/>
        <end position="102"/>
    </location>
</feature>
<dbReference type="Proteomes" id="UP000054567">
    <property type="component" value="Unassembled WGS sequence"/>
</dbReference>
<evidence type="ECO:0000256" key="1">
    <source>
        <dbReference type="SAM" id="MobiDB-lite"/>
    </source>
</evidence>
<reference evidence="2 3" key="1">
    <citation type="submission" date="2007-06" db="EMBL/GenBank/DDBJ databases">
        <title>The Genome Sequence of Coccidioides posadasii RMSCC_3488.</title>
        <authorList>
            <consortium name="Coccidioides Genome Resources Consortium"/>
            <consortium name="The Broad Institute Genome Sequencing Platform"/>
            <person name="Henn M.R."/>
            <person name="Sykes S."/>
            <person name="Young S."/>
            <person name="Jaffe D."/>
            <person name="Berlin A."/>
            <person name="Alvarez P."/>
            <person name="Butler J."/>
            <person name="Gnerre S."/>
            <person name="Grabherr M."/>
            <person name="Mauceli E."/>
            <person name="Brockman W."/>
            <person name="Kodira C."/>
            <person name="Alvarado L."/>
            <person name="Zeng Q."/>
            <person name="Crawford M."/>
            <person name="Antoine C."/>
            <person name="Devon K."/>
            <person name="Galgiani J."/>
            <person name="Orsborn K."/>
            <person name="Lewis M.L."/>
            <person name="Nusbaum C."/>
            <person name="Galagan J."/>
            <person name="Birren B."/>
        </authorList>
    </citation>
    <scope>NUCLEOTIDE SEQUENCE [LARGE SCALE GENOMIC DNA]</scope>
    <source>
        <strain evidence="2 3">RMSCC 3488</strain>
    </source>
</reference>
<dbReference type="AlphaFoldDB" id="A0A0J6F069"/>
<gene>
    <name evidence="2" type="ORF">CPAG_02606</name>
</gene>
<reference evidence="3" key="3">
    <citation type="journal article" date="2010" name="Genome Res.">
        <title>Population genomic sequencing of Coccidioides fungi reveals recent hybridization and transposon control.</title>
        <authorList>
            <person name="Neafsey D.E."/>
            <person name="Barker B.M."/>
            <person name="Sharpton T.J."/>
            <person name="Stajich J.E."/>
            <person name="Park D.J."/>
            <person name="Whiston E."/>
            <person name="Hung C.-Y."/>
            <person name="McMahan C."/>
            <person name="White J."/>
            <person name="Sykes S."/>
            <person name="Heiman D."/>
            <person name="Young S."/>
            <person name="Zeng Q."/>
            <person name="Abouelleil A."/>
            <person name="Aftuck L."/>
            <person name="Bessette D."/>
            <person name="Brown A."/>
            <person name="FitzGerald M."/>
            <person name="Lui A."/>
            <person name="Macdonald J.P."/>
            <person name="Priest M."/>
            <person name="Orbach M.J."/>
            <person name="Galgiani J.N."/>
            <person name="Kirkland T.N."/>
            <person name="Cole G.T."/>
            <person name="Birren B.W."/>
            <person name="Henn M.R."/>
            <person name="Taylor J.W."/>
            <person name="Rounsley S.D."/>
        </authorList>
    </citation>
    <scope>NUCLEOTIDE SEQUENCE [LARGE SCALE GENOMIC DNA]</scope>
    <source>
        <strain evidence="3">RMSCC 3488</strain>
    </source>
</reference>